<dbReference type="CDD" id="cd00590">
    <property type="entry name" value="RRM_SF"/>
    <property type="match status" value="2"/>
</dbReference>
<feature type="domain" description="RRM" evidence="3">
    <location>
        <begin position="154"/>
        <end position="231"/>
    </location>
</feature>
<evidence type="ECO:0000256" key="2">
    <source>
        <dbReference type="SAM" id="MobiDB-lite"/>
    </source>
</evidence>
<dbReference type="EMBL" id="ML987194">
    <property type="protein sequence ID" value="KAF2250391.1"/>
    <property type="molecule type" value="Genomic_DNA"/>
</dbReference>
<evidence type="ECO:0000256" key="1">
    <source>
        <dbReference type="PROSITE-ProRule" id="PRU00176"/>
    </source>
</evidence>
<dbReference type="PANTHER" id="PTHR48034">
    <property type="entry name" value="TRANSFORMER-2 SEX-DETERMINING PROTEIN-RELATED"/>
    <property type="match status" value="1"/>
</dbReference>
<feature type="domain" description="RRM" evidence="3">
    <location>
        <begin position="18"/>
        <end position="94"/>
    </location>
</feature>
<reference evidence="4" key="1">
    <citation type="journal article" date="2020" name="Stud. Mycol.">
        <title>101 Dothideomycetes genomes: a test case for predicting lifestyles and emergence of pathogens.</title>
        <authorList>
            <person name="Haridas S."/>
            <person name="Albert R."/>
            <person name="Binder M."/>
            <person name="Bloem J."/>
            <person name="Labutti K."/>
            <person name="Salamov A."/>
            <person name="Andreopoulos B."/>
            <person name="Baker S."/>
            <person name="Barry K."/>
            <person name="Bills G."/>
            <person name="Bluhm B."/>
            <person name="Cannon C."/>
            <person name="Castanera R."/>
            <person name="Culley D."/>
            <person name="Daum C."/>
            <person name="Ezra D."/>
            <person name="Gonzalez J."/>
            <person name="Henrissat B."/>
            <person name="Kuo A."/>
            <person name="Liang C."/>
            <person name="Lipzen A."/>
            <person name="Lutzoni F."/>
            <person name="Magnuson J."/>
            <person name="Mondo S."/>
            <person name="Nolan M."/>
            <person name="Ohm R."/>
            <person name="Pangilinan J."/>
            <person name="Park H.-J."/>
            <person name="Ramirez L."/>
            <person name="Alfaro M."/>
            <person name="Sun H."/>
            <person name="Tritt A."/>
            <person name="Yoshinaga Y."/>
            <person name="Zwiers L.-H."/>
            <person name="Turgeon B."/>
            <person name="Goodwin S."/>
            <person name="Spatafora J."/>
            <person name="Crous P."/>
            <person name="Grigoriev I."/>
        </authorList>
    </citation>
    <scope>NUCLEOTIDE SEQUENCE</scope>
    <source>
        <strain evidence="4">CBS 122368</strain>
    </source>
</reference>
<dbReference type="RefSeq" id="XP_033685395.1">
    <property type="nucleotide sequence ID" value="XM_033832060.1"/>
</dbReference>
<feature type="region of interest" description="Disordered" evidence="2">
    <location>
        <begin position="126"/>
        <end position="152"/>
    </location>
</feature>
<gene>
    <name evidence="4" type="ORF">BU26DRAFT_550533</name>
</gene>
<dbReference type="InterPro" id="IPR035979">
    <property type="entry name" value="RBD_domain_sf"/>
</dbReference>
<keyword evidence="5" id="KW-1185">Reference proteome</keyword>
<sequence length="413" mass="47144">MRRGAQLSVGDISRPENRVLRVTNLHYDATDNDVQALFDGYGLVDWKRDYNSMSGKPSVGYVLMATFQDVNRAQKELDGKELLGRAVRVWRAKAGFQLNEYGLLNHPPPELFSSAPLARTNYLPPYVEDQESRPISPYTPRRQTRTRSEDPQKRVLLVNNLHPEANESAVKLFFSDYNVIAFKRNYNPKTRKPMPLGFVLLATIDERNRAKKQLNGQKLMGRAVEIEWGNKGIKVNEAGFVLYDAEATPSPGRSGGGHGDADTVTAPHVYEPTYTAPRPQKFRHWTVGELPAASYLEEVQYAAEPEPTNDFPEAPLLQWGIAEPKETEDGHGRSPSVGCRDGAQQAQHAYQAQEVFTQPPPREILDRSIAQEQAQYIPRPWNIAGHDSMDRRVNIITEQDWYWWWKEQEQRYR</sequence>
<evidence type="ECO:0000259" key="3">
    <source>
        <dbReference type="PROSITE" id="PS50102"/>
    </source>
</evidence>
<feature type="region of interest" description="Disordered" evidence="2">
    <location>
        <begin position="325"/>
        <end position="349"/>
    </location>
</feature>
<accession>A0A6A6IJ06</accession>
<dbReference type="Gene3D" id="3.30.70.330">
    <property type="match status" value="2"/>
</dbReference>
<dbReference type="SMART" id="SM00360">
    <property type="entry name" value="RRM"/>
    <property type="match status" value="2"/>
</dbReference>
<dbReference type="Proteomes" id="UP000800094">
    <property type="component" value="Unassembled WGS sequence"/>
</dbReference>
<proteinExistence type="predicted"/>
<organism evidence="4 5">
    <name type="scientific">Trematosphaeria pertusa</name>
    <dbReference type="NCBI Taxonomy" id="390896"/>
    <lineage>
        <taxon>Eukaryota</taxon>
        <taxon>Fungi</taxon>
        <taxon>Dikarya</taxon>
        <taxon>Ascomycota</taxon>
        <taxon>Pezizomycotina</taxon>
        <taxon>Dothideomycetes</taxon>
        <taxon>Pleosporomycetidae</taxon>
        <taxon>Pleosporales</taxon>
        <taxon>Massarineae</taxon>
        <taxon>Trematosphaeriaceae</taxon>
        <taxon>Trematosphaeria</taxon>
    </lineage>
</organism>
<dbReference type="InterPro" id="IPR000504">
    <property type="entry name" value="RRM_dom"/>
</dbReference>
<keyword evidence="1" id="KW-0694">RNA-binding</keyword>
<dbReference type="InterPro" id="IPR012677">
    <property type="entry name" value="Nucleotide-bd_a/b_plait_sf"/>
</dbReference>
<dbReference type="PROSITE" id="PS50102">
    <property type="entry name" value="RRM"/>
    <property type="match status" value="2"/>
</dbReference>
<dbReference type="SUPFAM" id="SSF54928">
    <property type="entry name" value="RNA-binding domain, RBD"/>
    <property type="match status" value="2"/>
</dbReference>
<dbReference type="Pfam" id="PF00076">
    <property type="entry name" value="RRM_1"/>
    <property type="match status" value="2"/>
</dbReference>
<dbReference type="OrthoDB" id="5382468at2759"/>
<dbReference type="GeneID" id="54585390"/>
<dbReference type="GO" id="GO:0003723">
    <property type="term" value="F:RNA binding"/>
    <property type="evidence" value="ECO:0007669"/>
    <property type="project" value="UniProtKB-UniRule"/>
</dbReference>
<protein>
    <recommendedName>
        <fullName evidence="3">RRM domain-containing protein</fullName>
    </recommendedName>
</protein>
<name>A0A6A6IJ06_9PLEO</name>
<dbReference type="InterPro" id="IPR050441">
    <property type="entry name" value="RBM"/>
</dbReference>
<dbReference type="AlphaFoldDB" id="A0A6A6IJ06"/>
<evidence type="ECO:0000313" key="5">
    <source>
        <dbReference type="Proteomes" id="UP000800094"/>
    </source>
</evidence>
<evidence type="ECO:0000313" key="4">
    <source>
        <dbReference type="EMBL" id="KAF2250391.1"/>
    </source>
</evidence>